<dbReference type="EMBL" id="JAACJM010000021">
    <property type="protein sequence ID" value="KAF5366710.1"/>
    <property type="molecule type" value="Genomic_DNA"/>
</dbReference>
<comment type="caution">
    <text evidence="1">The sequence shown here is derived from an EMBL/GenBank/DDBJ whole genome shotgun (WGS) entry which is preliminary data.</text>
</comment>
<sequence length="114" mass="12652">MMTRMTVLSGFTPSISSPMPSSNLDIVVIPLLTHLVLGLHTVRPEVTPAAIGAALVGILEARRKADGSGFQDVRVEIEKDVLDDVMCERIDRLREKGLRAEVNQYFVKIFVLEF</sequence>
<evidence type="ECO:0000313" key="1">
    <source>
        <dbReference type="EMBL" id="KAF5366710.1"/>
    </source>
</evidence>
<reference evidence="1 2" key="1">
    <citation type="journal article" date="2020" name="ISME J.">
        <title>Uncovering the hidden diversity of litter-decomposition mechanisms in mushroom-forming fungi.</title>
        <authorList>
            <person name="Floudas D."/>
            <person name="Bentzer J."/>
            <person name="Ahren D."/>
            <person name="Johansson T."/>
            <person name="Persson P."/>
            <person name="Tunlid A."/>
        </authorList>
    </citation>
    <scope>NUCLEOTIDE SEQUENCE [LARGE SCALE GENOMIC DNA]</scope>
    <source>
        <strain evidence="1 2">CBS 291.85</strain>
    </source>
</reference>
<organism evidence="1 2">
    <name type="scientific">Tetrapyrgos nigripes</name>
    <dbReference type="NCBI Taxonomy" id="182062"/>
    <lineage>
        <taxon>Eukaryota</taxon>
        <taxon>Fungi</taxon>
        <taxon>Dikarya</taxon>
        <taxon>Basidiomycota</taxon>
        <taxon>Agaricomycotina</taxon>
        <taxon>Agaricomycetes</taxon>
        <taxon>Agaricomycetidae</taxon>
        <taxon>Agaricales</taxon>
        <taxon>Marasmiineae</taxon>
        <taxon>Marasmiaceae</taxon>
        <taxon>Tetrapyrgos</taxon>
    </lineage>
</organism>
<evidence type="ECO:0000313" key="2">
    <source>
        <dbReference type="Proteomes" id="UP000559256"/>
    </source>
</evidence>
<name>A0A8H5LQX8_9AGAR</name>
<protein>
    <submittedName>
        <fullName evidence="1">Uncharacterized protein</fullName>
    </submittedName>
</protein>
<proteinExistence type="predicted"/>
<gene>
    <name evidence="1" type="ORF">D9758_006440</name>
</gene>
<dbReference type="AlphaFoldDB" id="A0A8H5LQX8"/>
<accession>A0A8H5LQX8</accession>
<keyword evidence="2" id="KW-1185">Reference proteome</keyword>
<dbReference type="Proteomes" id="UP000559256">
    <property type="component" value="Unassembled WGS sequence"/>
</dbReference>